<dbReference type="PROSITE" id="PS50076">
    <property type="entry name" value="DNAJ_2"/>
    <property type="match status" value="1"/>
</dbReference>
<sequence length="210" mass="24128">MDCTVISNTQPRFHLSTKSYQSTESFMSSSHLLFSTHLTKPSFSINTSNRTGRANATINSLYATVLPKQSFYELLGISESGTLSEIKKAYKQLARKYHPDVSPPERTEEYTKTFIRVQEAYETLSDPQTRALYDIDMSKGLHLAFSARKRGQNDQRSDGDWKNRWQAQVMELKRRGTIRESRGSMSWGSRIRRQRSEANVHGFNNQDNSC</sequence>
<reference evidence="2" key="1">
    <citation type="submission" date="2022-12" db="EMBL/GenBank/DDBJ databases">
        <title>Draft genome assemblies for two species of Escallonia (Escalloniales).</title>
        <authorList>
            <person name="Chanderbali A."/>
            <person name="Dervinis C."/>
            <person name="Anghel I."/>
            <person name="Soltis D."/>
            <person name="Soltis P."/>
            <person name="Zapata F."/>
        </authorList>
    </citation>
    <scope>NUCLEOTIDE SEQUENCE</scope>
    <source>
        <strain evidence="2">UCBG92.1500</strain>
        <tissue evidence="2">Leaf</tissue>
    </source>
</reference>
<dbReference type="Pfam" id="PF00226">
    <property type="entry name" value="DnaJ"/>
    <property type="match status" value="1"/>
</dbReference>
<dbReference type="InterPro" id="IPR036869">
    <property type="entry name" value="J_dom_sf"/>
</dbReference>
<protein>
    <recommendedName>
        <fullName evidence="1">J domain-containing protein</fullName>
    </recommendedName>
</protein>
<dbReference type="SMART" id="SM00271">
    <property type="entry name" value="DnaJ"/>
    <property type="match status" value="1"/>
</dbReference>
<dbReference type="Proteomes" id="UP001187471">
    <property type="component" value="Unassembled WGS sequence"/>
</dbReference>
<keyword evidence="3" id="KW-1185">Reference proteome</keyword>
<dbReference type="PANTHER" id="PTHR45090:SF4">
    <property type="entry name" value="J DOMAIN-CONTAINING PROTEIN"/>
    <property type="match status" value="1"/>
</dbReference>
<dbReference type="CDD" id="cd06257">
    <property type="entry name" value="DnaJ"/>
    <property type="match status" value="1"/>
</dbReference>
<evidence type="ECO:0000259" key="1">
    <source>
        <dbReference type="PROSITE" id="PS50076"/>
    </source>
</evidence>
<evidence type="ECO:0000313" key="2">
    <source>
        <dbReference type="EMBL" id="KAK2995158.1"/>
    </source>
</evidence>
<dbReference type="PRINTS" id="PR00625">
    <property type="entry name" value="JDOMAIN"/>
</dbReference>
<dbReference type="AlphaFoldDB" id="A0AA88UV77"/>
<dbReference type="Gene3D" id="1.10.287.110">
    <property type="entry name" value="DnaJ domain"/>
    <property type="match status" value="1"/>
</dbReference>
<dbReference type="GO" id="GO:0009507">
    <property type="term" value="C:chloroplast"/>
    <property type="evidence" value="ECO:0007669"/>
    <property type="project" value="TreeGrafter"/>
</dbReference>
<dbReference type="SUPFAM" id="SSF46565">
    <property type="entry name" value="Chaperone J-domain"/>
    <property type="match status" value="1"/>
</dbReference>
<proteinExistence type="predicted"/>
<dbReference type="PROSITE" id="PS00636">
    <property type="entry name" value="DNAJ_1"/>
    <property type="match status" value="1"/>
</dbReference>
<gene>
    <name evidence="2" type="ORF">RJ640_025388</name>
</gene>
<dbReference type="InterPro" id="IPR053232">
    <property type="entry name" value="DnaJ_C/III_chloroplastic"/>
</dbReference>
<feature type="domain" description="J" evidence="1">
    <location>
        <begin position="70"/>
        <end position="137"/>
    </location>
</feature>
<organism evidence="2 3">
    <name type="scientific">Escallonia rubra</name>
    <dbReference type="NCBI Taxonomy" id="112253"/>
    <lineage>
        <taxon>Eukaryota</taxon>
        <taxon>Viridiplantae</taxon>
        <taxon>Streptophyta</taxon>
        <taxon>Embryophyta</taxon>
        <taxon>Tracheophyta</taxon>
        <taxon>Spermatophyta</taxon>
        <taxon>Magnoliopsida</taxon>
        <taxon>eudicotyledons</taxon>
        <taxon>Gunneridae</taxon>
        <taxon>Pentapetalae</taxon>
        <taxon>asterids</taxon>
        <taxon>campanulids</taxon>
        <taxon>Escalloniales</taxon>
        <taxon>Escalloniaceae</taxon>
        <taxon>Escallonia</taxon>
    </lineage>
</organism>
<dbReference type="InterPro" id="IPR018253">
    <property type="entry name" value="DnaJ_domain_CS"/>
</dbReference>
<dbReference type="InterPro" id="IPR001623">
    <property type="entry name" value="DnaJ_domain"/>
</dbReference>
<comment type="caution">
    <text evidence="2">The sequence shown here is derived from an EMBL/GenBank/DDBJ whole genome shotgun (WGS) entry which is preliminary data.</text>
</comment>
<evidence type="ECO:0000313" key="3">
    <source>
        <dbReference type="Proteomes" id="UP001187471"/>
    </source>
</evidence>
<accession>A0AA88UV77</accession>
<dbReference type="PANTHER" id="PTHR45090">
    <property type="entry name" value="CHAPERONE PROTEIN DNAJ 20 CHLOROPLASTIC"/>
    <property type="match status" value="1"/>
</dbReference>
<dbReference type="EMBL" id="JAVXUO010000132">
    <property type="protein sequence ID" value="KAK2995158.1"/>
    <property type="molecule type" value="Genomic_DNA"/>
</dbReference>
<name>A0AA88UV77_9ASTE</name>